<feature type="binding site" evidence="6 7">
    <location>
        <position position="131"/>
    </location>
    <ligand>
        <name>S-adenosyl-L-methionine</name>
        <dbReference type="ChEBI" id="CHEBI:59789"/>
    </ligand>
</feature>
<organism evidence="9 10">
    <name type="scientific">Bizionia algoritergicola</name>
    <dbReference type="NCBI Taxonomy" id="291187"/>
    <lineage>
        <taxon>Bacteria</taxon>
        <taxon>Pseudomonadati</taxon>
        <taxon>Bacteroidota</taxon>
        <taxon>Flavobacteriia</taxon>
        <taxon>Flavobacteriales</taxon>
        <taxon>Flavobacteriaceae</taxon>
        <taxon>Bizionia</taxon>
    </lineage>
</organism>
<keyword evidence="10" id="KW-1185">Reference proteome</keyword>
<dbReference type="Gene3D" id="3.40.1280.10">
    <property type="match status" value="1"/>
</dbReference>
<dbReference type="PANTHER" id="PTHR42971">
    <property type="entry name" value="TRNA (CYTIDINE(34)-2'-O)-METHYLTRANSFERASE"/>
    <property type="match status" value="1"/>
</dbReference>
<dbReference type="GO" id="GO:0003723">
    <property type="term" value="F:RNA binding"/>
    <property type="evidence" value="ECO:0007669"/>
    <property type="project" value="InterPro"/>
</dbReference>
<evidence type="ECO:0000313" key="10">
    <source>
        <dbReference type="Proteomes" id="UP000324358"/>
    </source>
</evidence>
<gene>
    <name evidence="9" type="ORF">ES675_11545</name>
</gene>
<dbReference type="AlphaFoldDB" id="A0A5D0QT88"/>
<dbReference type="InterPro" id="IPR001537">
    <property type="entry name" value="SpoU_MeTrfase"/>
</dbReference>
<evidence type="ECO:0000256" key="2">
    <source>
        <dbReference type="ARBA" id="ARBA00022603"/>
    </source>
</evidence>
<comment type="caution">
    <text evidence="9">The sequence shown here is derived from an EMBL/GenBank/DDBJ whole genome shotgun (WGS) entry which is preliminary data.</text>
</comment>
<dbReference type="GO" id="GO:0141102">
    <property type="term" value="F:tRNA (5-carboxymethylaminomethyluridine(34)-2'-O)-methyltransferase activity"/>
    <property type="evidence" value="ECO:0007669"/>
    <property type="project" value="RHEA"/>
</dbReference>
<dbReference type="InterPro" id="IPR029028">
    <property type="entry name" value="Alpha/beta_knot_MTases"/>
</dbReference>
<sequence>MALNIVLIEPEIPNNTGNIGRLALASGSNLHLVKPFGFEITDARLKRAGLDYWQHLNLHYYENLEEFFSKNKDANMVFLSSHGEKNHWDISFEDNMFLVFGKESVGLPKALLQKHENKLFKIPLYSNHVRSLNLANAVSIVVYEGIRQIQILNSIKR</sequence>
<dbReference type="FunFam" id="3.40.1280.10:FF:000002">
    <property type="entry name" value="Peptidylprolyl isomerase"/>
    <property type="match status" value="1"/>
</dbReference>
<feature type="binding site" evidence="6 7">
    <location>
        <position position="122"/>
    </location>
    <ligand>
        <name>S-adenosyl-L-methionine</name>
        <dbReference type="ChEBI" id="CHEBI:59789"/>
    </ligand>
</feature>
<comment type="subcellular location">
    <subcellularLocation>
        <location evidence="6">Cytoplasm</location>
    </subcellularLocation>
</comment>
<keyword evidence="4 6" id="KW-0949">S-adenosyl-L-methionine</keyword>
<keyword evidence="5 6" id="KW-0819">tRNA processing</keyword>
<dbReference type="PANTHER" id="PTHR42971:SF1">
    <property type="entry name" value="TRNA (CYTIDINE(34)-2'-O)-METHYLTRANSFERASE"/>
    <property type="match status" value="1"/>
</dbReference>
<dbReference type="RefSeq" id="WP_066251569.1">
    <property type="nucleotide sequence ID" value="NZ_VSKL01000004.1"/>
</dbReference>
<dbReference type="GO" id="GO:0042802">
    <property type="term" value="F:identical protein binding"/>
    <property type="evidence" value="ECO:0007669"/>
    <property type="project" value="UniProtKB-ARBA"/>
</dbReference>
<accession>A0A5D0QT88</accession>
<keyword evidence="3 6" id="KW-0808">Transferase</keyword>
<dbReference type="GO" id="GO:0005737">
    <property type="term" value="C:cytoplasm"/>
    <property type="evidence" value="ECO:0007669"/>
    <property type="project" value="UniProtKB-SubCell"/>
</dbReference>
<evidence type="ECO:0000256" key="4">
    <source>
        <dbReference type="ARBA" id="ARBA00022691"/>
    </source>
</evidence>
<feature type="domain" description="tRNA/rRNA methyltransferase SpoU type" evidence="8">
    <location>
        <begin position="3"/>
        <end position="143"/>
    </location>
</feature>
<evidence type="ECO:0000256" key="1">
    <source>
        <dbReference type="ARBA" id="ARBA00022490"/>
    </source>
</evidence>
<dbReference type="OrthoDB" id="9789043at2"/>
<feature type="binding site" evidence="6 7">
    <location>
        <position position="101"/>
    </location>
    <ligand>
        <name>S-adenosyl-L-methionine</name>
        <dbReference type="ChEBI" id="CHEBI:59789"/>
    </ligand>
</feature>
<comment type="catalytic activity">
    <reaction evidence="6">
        <text>5-carboxymethylaminomethyluridine(34) in tRNA(Leu) + S-adenosyl-L-methionine = 5-carboxymethylaminomethyl-2'-O-methyluridine(34) in tRNA(Leu) + S-adenosyl-L-homocysteine + H(+)</text>
        <dbReference type="Rhea" id="RHEA:43088"/>
        <dbReference type="Rhea" id="RHEA-COMP:10333"/>
        <dbReference type="Rhea" id="RHEA-COMP:10334"/>
        <dbReference type="ChEBI" id="CHEBI:15378"/>
        <dbReference type="ChEBI" id="CHEBI:57856"/>
        <dbReference type="ChEBI" id="CHEBI:59789"/>
        <dbReference type="ChEBI" id="CHEBI:74508"/>
        <dbReference type="ChEBI" id="CHEBI:74511"/>
        <dbReference type="EC" id="2.1.1.207"/>
    </reaction>
</comment>
<comment type="function">
    <text evidence="6">Could methylate the ribose at the nucleotide 34 wobble position in tRNA.</text>
</comment>
<protein>
    <recommendedName>
        <fullName evidence="6">Putative tRNA (cytidine(34)-2'-O)-methyltransferase</fullName>
        <ecNumber evidence="6">2.1.1.207</ecNumber>
    </recommendedName>
    <alternativeName>
        <fullName evidence="6">tRNA (cytidine/uridine-2'-O-)-methyltransferase</fullName>
    </alternativeName>
</protein>
<keyword evidence="2 6" id="KW-0489">Methyltransferase</keyword>
<dbReference type="EMBL" id="VSKL01000004">
    <property type="protein sequence ID" value="TYB72390.1"/>
    <property type="molecule type" value="Genomic_DNA"/>
</dbReference>
<keyword evidence="1 6" id="KW-0963">Cytoplasm</keyword>
<proteinExistence type="inferred from homology"/>
<comment type="catalytic activity">
    <reaction evidence="6">
        <text>cytidine(34) in tRNA + S-adenosyl-L-methionine = 2'-O-methylcytidine(34) in tRNA + S-adenosyl-L-homocysteine + H(+)</text>
        <dbReference type="Rhea" id="RHEA:43084"/>
        <dbReference type="Rhea" id="RHEA-COMP:10331"/>
        <dbReference type="Rhea" id="RHEA-COMP:10332"/>
        <dbReference type="ChEBI" id="CHEBI:15378"/>
        <dbReference type="ChEBI" id="CHEBI:57856"/>
        <dbReference type="ChEBI" id="CHEBI:59789"/>
        <dbReference type="ChEBI" id="CHEBI:74495"/>
        <dbReference type="ChEBI" id="CHEBI:82748"/>
        <dbReference type="EC" id="2.1.1.207"/>
    </reaction>
</comment>
<dbReference type="HAMAP" id="MF_01885">
    <property type="entry name" value="tRNA_methyltr_TrmL"/>
    <property type="match status" value="1"/>
</dbReference>
<feature type="binding site" evidence="6 7">
    <location>
        <position position="79"/>
    </location>
    <ligand>
        <name>S-adenosyl-L-methionine</name>
        <dbReference type="ChEBI" id="CHEBI:59789"/>
    </ligand>
</feature>
<evidence type="ECO:0000256" key="7">
    <source>
        <dbReference type="PIRSR" id="PIRSR029256-1"/>
    </source>
</evidence>
<dbReference type="Pfam" id="PF00588">
    <property type="entry name" value="SpoU_methylase"/>
    <property type="match status" value="1"/>
</dbReference>
<dbReference type="InterPro" id="IPR029026">
    <property type="entry name" value="tRNA_m1G_MTases_N"/>
</dbReference>
<dbReference type="CDD" id="cd18094">
    <property type="entry name" value="SpoU-like_TrmL"/>
    <property type="match status" value="1"/>
</dbReference>
<dbReference type="GO" id="GO:0002130">
    <property type="term" value="P:wobble position ribose methylation"/>
    <property type="evidence" value="ECO:0007669"/>
    <property type="project" value="TreeGrafter"/>
</dbReference>
<dbReference type="EC" id="2.1.1.207" evidence="6"/>
<evidence type="ECO:0000256" key="5">
    <source>
        <dbReference type="ARBA" id="ARBA00022694"/>
    </source>
</evidence>
<reference evidence="9 10" key="1">
    <citation type="submission" date="2019-08" db="EMBL/GenBank/DDBJ databases">
        <title>Genomes of Antarctic Bizionia species.</title>
        <authorList>
            <person name="Bowman J.P."/>
        </authorList>
    </citation>
    <scope>NUCLEOTIDE SEQUENCE [LARGE SCALE GENOMIC DNA]</scope>
    <source>
        <strain evidence="9 10">APA-1</strain>
    </source>
</reference>
<comment type="similarity">
    <text evidence="6">Belongs to the class IV-like SAM-binding methyltransferase superfamily. RNA methyltransferase TrmH family. TrmL subfamily.</text>
</comment>
<evidence type="ECO:0000256" key="6">
    <source>
        <dbReference type="HAMAP-Rule" id="MF_01885"/>
    </source>
</evidence>
<evidence type="ECO:0000259" key="8">
    <source>
        <dbReference type="Pfam" id="PF00588"/>
    </source>
</evidence>
<name>A0A5D0QT88_9FLAO</name>
<dbReference type="GO" id="GO:0141098">
    <property type="term" value="F:tRNA (cytidine(34)-2'-O)-methyltransferase activity"/>
    <property type="evidence" value="ECO:0007669"/>
    <property type="project" value="RHEA"/>
</dbReference>
<evidence type="ECO:0000256" key="3">
    <source>
        <dbReference type="ARBA" id="ARBA00022679"/>
    </source>
</evidence>
<dbReference type="Proteomes" id="UP000324358">
    <property type="component" value="Unassembled WGS sequence"/>
</dbReference>
<evidence type="ECO:0000313" key="9">
    <source>
        <dbReference type="EMBL" id="TYB72390.1"/>
    </source>
</evidence>
<dbReference type="SUPFAM" id="SSF75217">
    <property type="entry name" value="alpha/beta knot"/>
    <property type="match status" value="1"/>
</dbReference>
<dbReference type="PIRSF" id="PIRSF029256">
    <property type="entry name" value="SpoU_TrmH_prd"/>
    <property type="match status" value="1"/>
</dbReference>
<dbReference type="InterPro" id="IPR016914">
    <property type="entry name" value="TrmL"/>
</dbReference>